<name>A0A9W9FSG6_9EURO</name>
<reference evidence="2" key="1">
    <citation type="submission" date="2022-11" db="EMBL/GenBank/DDBJ databases">
        <authorList>
            <person name="Petersen C."/>
        </authorList>
    </citation>
    <scope>NUCLEOTIDE SEQUENCE</scope>
    <source>
        <strain evidence="2">IBT 34128</strain>
    </source>
</reference>
<comment type="caution">
    <text evidence="2">The sequence shown here is derived from an EMBL/GenBank/DDBJ whole genome shotgun (WGS) entry which is preliminary data.</text>
</comment>
<sequence>MTWRTSVPRVVHIWKVSFFYRRRRQPARREGGVVESLDASLCVVDVVPNRHEVIIRRSLPAPRRAVWALALVSLFPFPSGIAGALPFFGGIVPESQGTIVTVSQPL</sequence>
<organism evidence="2 3">
    <name type="scientific">Penicillium alfredii</name>
    <dbReference type="NCBI Taxonomy" id="1506179"/>
    <lineage>
        <taxon>Eukaryota</taxon>
        <taxon>Fungi</taxon>
        <taxon>Dikarya</taxon>
        <taxon>Ascomycota</taxon>
        <taxon>Pezizomycotina</taxon>
        <taxon>Eurotiomycetes</taxon>
        <taxon>Eurotiomycetidae</taxon>
        <taxon>Eurotiales</taxon>
        <taxon>Aspergillaceae</taxon>
        <taxon>Penicillium</taxon>
    </lineage>
</organism>
<gene>
    <name evidence="2" type="ORF">NUU61_002958</name>
</gene>
<dbReference type="GeneID" id="81392708"/>
<protein>
    <submittedName>
        <fullName evidence="2">Uncharacterized protein</fullName>
    </submittedName>
</protein>
<reference evidence="2" key="2">
    <citation type="journal article" date="2023" name="IMA Fungus">
        <title>Comparative genomic study of the Penicillium genus elucidates a diverse pangenome and 15 lateral gene transfer events.</title>
        <authorList>
            <person name="Petersen C."/>
            <person name="Sorensen T."/>
            <person name="Nielsen M.R."/>
            <person name="Sondergaard T.E."/>
            <person name="Sorensen J.L."/>
            <person name="Fitzpatrick D.A."/>
            <person name="Frisvad J.C."/>
            <person name="Nielsen K.L."/>
        </authorList>
    </citation>
    <scope>NUCLEOTIDE SEQUENCE</scope>
    <source>
        <strain evidence="2">IBT 34128</strain>
    </source>
</reference>
<evidence type="ECO:0000313" key="3">
    <source>
        <dbReference type="Proteomes" id="UP001141434"/>
    </source>
</evidence>
<evidence type="ECO:0000256" key="1">
    <source>
        <dbReference type="SAM" id="Phobius"/>
    </source>
</evidence>
<keyword evidence="1" id="KW-0812">Transmembrane</keyword>
<keyword evidence="1" id="KW-0472">Membrane</keyword>
<dbReference type="EMBL" id="JAPMSZ010000004">
    <property type="protein sequence ID" value="KAJ5105611.1"/>
    <property type="molecule type" value="Genomic_DNA"/>
</dbReference>
<dbReference type="RefSeq" id="XP_056514607.1">
    <property type="nucleotide sequence ID" value="XM_056653540.1"/>
</dbReference>
<keyword evidence="1" id="KW-1133">Transmembrane helix</keyword>
<keyword evidence="3" id="KW-1185">Reference proteome</keyword>
<evidence type="ECO:0000313" key="2">
    <source>
        <dbReference type="EMBL" id="KAJ5105611.1"/>
    </source>
</evidence>
<feature type="transmembrane region" description="Helical" evidence="1">
    <location>
        <begin position="65"/>
        <end position="88"/>
    </location>
</feature>
<proteinExistence type="predicted"/>
<accession>A0A9W9FSG6</accession>
<dbReference type="Proteomes" id="UP001141434">
    <property type="component" value="Unassembled WGS sequence"/>
</dbReference>
<dbReference type="AlphaFoldDB" id="A0A9W9FSG6"/>